<evidence type="ECO:0000256" key="3">
    <source>
        <dbReference type="ARBA" id="ARBA00022989"/>
    </source>
</evidence>
<dbReference type="RefSeq" id="XP_040683648.1">
    <property type="nucleotide sequence ID" value="XM_040838698.1"/>
</dbReference>
<dbReference type="FunFam" id="1.20.1740.10:FF:000025">
    <property type="entry name" value="High-affinity methionine permease"/>
    <property type="match status" value="1"/>
</dbReference>
<feature type="transmembrane region" description="Helical" evidence="6">
    <location>
        <begin position="212"/>
        <end position="231"/>
    </location>
</feature>
<dbReference type="InterPro" id="IPR002293">
    <property type="entry name" value="AA/rel_permease1"/>
</dbReference>
<feature type="transmembrane region" description="Helical" evidence="6">
    <location>
        <begin position="99"/>
        <end position="123"/>
    </location>
</feature>
<name>A0A1L9R4X6_ASPWE</name>
<dbReference type="Pfam" id="PF13520">
    <property type="entry name" value="AA_permease_2"/>
    <property type="match status" value="1"/>
</dbReference>
<dbReference type="AlphaFoldDB" id="A0A1L9R4X6"/>
<evidence type="ECO:0000313" key="8">
    <source>
        <dbReference type="Proteomes" id="UP000184383"/>
    </source>
</evidence>
<feature type="transmembrane region" description="Helical" evidence="6">
    <location>
        <begin position="491"/>
        <end position="514"/>
    </location>
</feature>
<dbReference type="VEuPathDB" id="FungiDB:ASPWEDRAFT_63395"/>
<keyword evidence="2 6" id="KW-0812">Transmembrane</keyword>
<feature type="transmembrane region" description="Helical" evidence="6">
    <location>
        <begin position="345"/>
        <end position="364"/>
    </location>
</feature>
<proteinExistence type="predicted"/>
<evidence type="ECO:0000256" key="5">
    <source>
        <dbReference type="SAM" id="MobiDB-lite"/>
    </source>
</evidence>
<comment type="subcellular location">
    <subcellularLocation>
        <location evidence="1">Membrane</location>
        <topology evidence="1">Multi-pass membrane protein</topology>
    </subcellularLocation>
</comment>
<evidence type="ECO:0000313" key="7">
    <source>
        <dbReference type="EMBL" id="OJJ29971.1"/>
    </source>
</evidence>
<feature type="region of interest" description="Disordered" evidence="5">
    <location>
        <begin position="1"/>
        <end position="21"/>
    </location>
</feature>
<evidence type="ECO:0000256" key="6">
    <source>
        <dbReference type="SAM" id="Phobius"/>
    </source>
</evidence>
<dbReference type="GO" id="GO:0016020">
    <property type="term" value="C:membrane"/>
    <property type="evidence" value="ECO:0007669"/>
    <property type="project" value="UniProtKB-SubCell"/>
</dbReference>
<dbReference type="GO" id="GO:0015179">
    <property type="term" value="F:L-amino acid transmembrane transporter activity"/>
    <property type="evidence" value="ECO:0007669"/>
    <property type="project" value="TreeGrafter"/>
</dbReference>
<dbReference type="Gene3D" id="1.20.1740.10">
    <property type="entry name" value="Amino acid/polyamine transporter I"/>
    <property type="match status" value="1"/>
</dbReference>
<reference evidence="8" key="1">
    <citation type="journal article" date="2017" name="Genome Biol.">
        <title>Comparative genomics reveals high biological diversity and specific adaptations in the industrially and medically important fungal genus Aspergillus.</title>
        <authorList>
            <person name="de Vries R.P."/>
            <person name="Riley R."/>
            <person name="Wiebenga A."/>
            <person name="Aguilar-Osorio G."/>
            <person name="Amillis S."/>
            <person name="Uchima C.A."/>
            <person name="Anderluh G."/>
            <person name="Asadollahi M."/>
            <person name="Askin M."/>
            <person name="Barry K."/>
            <person name="Battaglia E."/>
            <person name="Bayram O."/>
            <person name="Benocci T."/>
            <person name="Braus-Stromeyer S.A."/>
            <person name="Caldana C."/>
            <person name="Canovas D."/>
            <person name="Cerqueira G.C."/>
            <person name="Chen F."/>
            <person name="Chen W."/>
            <person name="Choi C."/>
            <person name="Clum A."/>
            <person name="Dos Santos R.A."/>
            <person name="Damasio A.R."/>
            <person name="Diallinas G."/>
            <person name="Emri T."/>
            <person name="Fekete E."/>
            <person name="Flipphi M."/>
            <person name="Freyberg S."/>
            <person name="Gallo A."/>
            <person name="Gournas C."/>
            <person name="Habgood R."/>
            <person name="Hainaut M."/>
            <person name="Harispe M.L."/>
            <person name="Henrissat B."/>
            <person name="Hilden K.S."/>
            <person name="Hope R."/>
            <person name="Hossain A."/>
            <person name="Karabika E."/>
            <person name="Karaffa L."/>
            <person name="Karanyi Z."/>
            <person name="Krasevec N."/>
            <person name="Kuo A."/>
            <person name="Kusch H."/>
            <person name="LaButti K."/>
            <person name="Lagendijk E.L."/>
            <person name="Lapidus A."/>
            <person name="Levasseur A."/>
            <person name="Lindquist E."/>
            <person name="Lipzen A."/>
            <person name="Logrieco A.F."/>
            <person name="MacCabe A."/>
            <person name="Maekelae M.R."/>
            <person name="Malavazi I."/>
            <person name="Melin P."/>
            <person name="Meyer V."/>
            <person name="Mielnichuk N."/>
            <person name="Miskei M."/>
            <person name="Molnar A.P."/>
            <person name="Mule G."/>
            <person name="Ngan C.Y."/>
            <person name="Orejas M."/>
            <person name="Orosz E."/>
            <person name="Ouedraogo J.P."/>
            <person name="Overkamp K.M."/>
            <person name="Park H.-S."/>
            <person name="Perrone G."/>
            <person name="Piumi F."/>
            <person name="Punt P.J."/>
            <person name="Ram A.F."/>
            <person name="Ramon A."/>
            <person name="Rauscher S."/>
            <person name="Record E."/>
            <person name="Riano-Pachon D.M."/>
            <person name="Robert V."/>
            <person name="Roehrig J."/>
            <person name="Ruller R."/>
            <person name="Salamov A."/>
            <person name="Salih N.S."/>
            <person name="Samson R.A."/>
            <person name="Sandor E."/>
            <person name="Sanguinetti M."/>
            <person name="Schuetze T."/>
            <person name="Sepcic K."/>
            <person name="Shelest E."/>
            <person name="Sherlock G."/>
            <person name="Sophianopoulou V."/>
            <person name="Squina F.M."/>
            <person name="Sun H."/>
            <person name="Susca A."/>
            <person name="Todd R.B."/>
            <person name="Tsang A."/>
            <person name="Unkles S.E."/>
            <person name="van de Wiele N."/>
            <person name="van Rossen-Uffink D."/>
            <person name="Oliveira J.V."/>
            <person name="Vesth T.C."/>
            <person name="Visser J."/>
            <person name="Yu J.-H."/>
            <person name="Zhou M."/>
            <person name="Andersen M.R."/>
            <person name="Archer D.B."/>
            <person name="Baker S.E."/>
            <person name="Benoit I."/>
            <person name="Brakhage A.A."/>
            <person name="Braus G.H."/>
            <person name="Fischer R."/>
            <person name="Frisvad J.C."/>
            <person name="Goldman G.H."/>
            <person name="Houbraken J."/>
            <person name="Oakley B."/>
            <person name="Pocsi I."/>
            <person name="Scazzocchio C."/>
            <person name="Seiboth B."/>
            <person name="vanKuyk P.A."/>
            <person name="Wortman J."/>
            <person name="Dyer P.S."/>
            <person name="Grigoriev I.V."/>
        </authorList>
    </citation>
    <scope>NUCLEOTIDE SEQUENCE [LARGE SCALE GENOMIC DNA]</scope>
    <source>
        <strain evidence="8">DTO 134E9</strain>
    </source>
</reference>
<feature type="transmembrane region" description="Helical" evidence="6">
    <location>
        <begin position="143"/>
        <end position="171"/>
    </location>
</feature>
<evidence type="ECO:0000256" key="4">
    <source>
        <dbReference type="ARBA" id="ARBA00023136"/>
    </source>
</evidence>
<feature type="transmembrane region" description="Helical" evidence="6">
    <location>
        <begin position="456"/>
        <end position="479"/>
    </location>
</feature>
<dbReference type="InterPro" id="IPR050598">
    <property type="entry name" value="AminoAcid_Transporter"/>
</dbReference>
<feature type="transmembrane region" description="Helical" evidence="6">
    <location>
        <begin position="183"/>
        <end position="200"/>
    </location>
</feature>
<keyword evidence="3 6" id="KW-1133">Transmembrane helix</keyword>
<dbReference type="PANTHER" id="PTHR11785:SF353">
    <property type="entry name" value="METHIONINE TRANSPORTER (EUROFUNG)"/>
    <property type="match status" value="1"/>
</dbReference>
<evidence type="ECO:0000256" key="1">
    <source>
        <dbReference type="ARBA" id="ARBA00004141"/>
    </source>
</evidence>
<dbReference type="PANTHER" id="PTHR11785">
    <property type="entry name" value="AMINO ACID TRANSPORTER"/>
    <property type="match status" value="1"/>
</dbReference>
<feature type="compositionally biased region" description="Polar residues" evidence="5">
    <location>
        <begin position="1"/>
        <end position="10"/>
    </location>
</feature>
<feature type="transmembrane region" description="Helical" evidence="6">
    <location>
        <begin position="397"/>
        <end position="414"/>
    </location>
</feature>
<dbReference type="STRING" id="1073089.A0A1L9R4X6"/>
<organism evidence="7 8">
    <name type="scientific">Aspergillus wentii DTO 134E9</name>
    <dbReference type="NCBI Taxonomy" id="1073089"/>
    <lineage>
        <taxon>Eukaryota</taxon>
        <taxon>Fungi</taxon>
        <taxon>Dikarya</taxon>
        <taxon>Ascomycota</taxon>
        <taxon>Pezizomycotina</taxon>
        <taxon>Eurotiomycetes</taxon>
        <taxon>Eurotiomycetidae</taxon>
        <taxon>Eurotiales</taxon>
        <taxon>Aspergillaceae</taxon>
        <taxon>Aspergillus</taxon>
        <taxon>Aspergillus subgen. Cremei</taxon>
    </lineage>
</organism>
<dbReference type="Proteomes" id="UP000184383">
    <property type="component" value="Unassembled WGS sequence"/>
</dbReference>
<evidence type="ECO:0008006" key="9">
    <source>
        <dbReference type="Google" id="ProtNLM"/>
    </source>
</evidence>
<dbReference type="OrthoDB" id="5982228at2759"/>
<feature type="transmembrane region" description="Helical" evidence="6">
    <location>
        <begin position="426"/>
        <end position="444"/>
    </location>
</feature>
<sequence length="577" mass="63475">MGFSLFTTKEQTSESDERSDHASVIDAGSLQYTAEGGANSSKLTYQEASGAPIEVESPLGYSVGAITVVFLNLSKMIGTGVFSTPSSVLRGAGSVGLSLIYWVIGYLMAFSSLCVYMEFASYFPSRSGSEVVYLEQSYPRPRYFFPTVFAVQTVIFSFSSSNAVVLAQYLFELAESDYTDWKLKGVAVASYTVAVLVLVFDTKWSMRFANAIGVIKLITLIFIAITGLIVLGGHTAVKDPKLNFRNAFEGSASASAYGATNAFMKVMFSYAGYENAFNVVNEVKNPIKTLRWSAPLSLLLTATLYILAMIGYFAAASKEEILNSSEVAASIFFQKVFGSNGASRALNFLICLCAFGNLLAVLIGQSRMLRECGRQGVLPWTKFWTSTRPFGTPLGPYFIKWLLTIVMIVAPPAGDAFNFVVDLSMYPANAFYFLLAVGLVITRYRRQKLNIPRSEYRAWDIAVLFSILSNLYMLIAPWYPPTTGANGGDVSFWYATYCAVGLGIIGACAIYYFVWIKILPRYGGYEYRQSILHLDDGATAHSLVKVPNDQIAKWDDEHDAAGRLRHRVAHSTSSEEK</sequence>
<keyword evidence="8" id="KW-1185">Reference proteome</keyword>
<dbReference type="EMBL" id="KV878218">
    <property type="protein sequence ID" value="OJJ29971.1"/>
    <property type="molecule type" value="Genomic_DNA"/>
</dbReference>
<evidence type="ECO:0000256" key="2">
    <source>
        <dbReference type="ARBA" id="ARBA00022692"/>
    </source>
</evidence>
<dbReference type="GeneID" id="63754546"/>
<keyword evidence="4 6" id="KW-0472">Membrane</keyword>
<feature type="compositionally biased region" description="Basic and acidic residues" evidence="5">
    <location>
        <begin position="11"/>
        <end position="21"/>
    </location>
</feature>
<protein>
    <recommendedName>
        <fullName evidence="9">Amino acid permease/ SLC12A domain-containing protein</fullName>
    </recommendedName>
</protein>
<gene>
    <name evidence="7" type="ORF">ASPWEDRAFT_63395</name>
</gene>
<accession>A0A1L9R4X6</accession>
<feature type="transmembrane region" description="Helical" evidence="6">
    <location>
        <begin position="294"/>
        <end position="315"/>
    </location>
</feature>